<dbReference type="AlphaFoldDB" id="A0AAD9I9K5"/>
<organism evidence="1 2">
    <name type="scientific">Phyllachora maydis</name>
    <dbReference type="NCBI Taxonomy" id="1825666"/>
    <lineage>
        <taxon>Eukaryota</taxon>
        <taxon>Fungi</taxon>
        <taxon>Dikarya</taxon>
        <taxon>Ascomycota</taxon>
        <taxon>Pezizomycotina</taxon>
        <taxon>Sordariomycetes</taxon>
        <taxon>Sordariomycetidae</taxon>
        <taxon>Phyllachorales</taxon>
        <taxon>Phyllachoraceae</taxon>
        <taxon>Phyllachora</taxon>
    </lineage>
</organism>
<name>A0AAD9I9K5_9PEZI</name>
<reference evidence="1" key="1">
    <citation type="journal article" date="2023" name="Mol. Plant Microbe Interact.">
        <title>Elucidating the Obligate Nature and Biological Capacity of an Invasive Fungal Corn Pathogen.</title>
        <authorList>
            <person name="MacCready J.S."/>
            <person name="Roggenkamp E.M."/>
            <person name="Gdanetz K."/>
            <person name="Chilvers M.I."/>
        </authorList>
    </citation>
    <scope>NUCLEOTIDE SEQUENCE</scope>
    <source>
        <strain evidence="1">PM02</strain>
    </source>
</reference>
<dbReference type="InterPro" id="IPR032675">
    <property type="entry name" value="LRR_dom_sf"/>
</dbReference>
<evidence type="ECO:0008006" key="3">
    <source>
        <dbReference type="Google" id="ProtNLM"/>
    </source>
</evidence>
<dbReference type="Proteomes" id="UP001217918">
    <property type="component" value="Unassembled WGS sequence"/>
</dbReference>
<proteinExistence type="predicted"/>
<gene>
    <name evidence="1" type="ORF">P8C59_007177</name>
</gene>
<evidence type="ECO:0000313" key="2">
    <source>
        <dbReference type="Proteomes" id="UP001217918"/>
    </source>
</evidence>
<dbReference type="Gene3D" id="3.80.10.10">
    <property type="entry name" value="Ribonuclease Inhibitor"/>
    <property type="match status" value="1"/>
</dbReference>
<protein>
    <recommendedName>
        <fullName evidence="3">F-box domain-containing protein</fullName>
    </recommendedName>
</protein>
<sequence length="454" mass="52298">MGRGHQSVYPVMAALGDAAVRITHDLLASKRRKKFAGLRHPCRHDTNLIRAVPDLVVILQATDPLDLLALSQTCRKLRNVIDVSLYSFVSIRNARDDFRLAQMLAEHPLLAKYIKHLHVDQWYDFGHEPKDKDGEMRSFYLPVLEYLQGLYVSTGREAALFATFLEGAARNNQLSQLKTCTLSFSNHTYDFFPTVFEKYWKVFLLPNLESLTIFSATMDSWDHRSGLDRKRHASNLQSIAAHQGRTSLRRLCLWNCEMDITTLGHLLKLPRHLDELVLHCTASSSDTVRTPLTEESVLAALSPVAFSLRSLTFIQDAVERVPWCHFPALRYLRVHPHPFFGELEENTHESLRQAMPPALTELVLPCCRLSDTHWMLEDAWTFFAEWLVHPANRGALRTVRIHVHDQRRMPRRVLGAFEKAGVELVVEREYSQARLEWQREAWPVKPAISWPLSR</sequence>
<dbReference type="SUPFAM" id="SSF52047">
    <property type="entry name" value="RNI-like"/>
    <property type="match status" value="1"/>
</dbReference>
<comment type="caution">
    <text evidence="1">The sequence shown here is derived from an EMBL/GenBank/DDBJ whole genome shotgun (WGS) entry which is preliminary data.</text>
</comment>
<evidence type="ECO:0000313" key="1">
    <source>
        <dbReference type="EMBL" id="KAK2072847.1"/>
    </source>
</evidence>
<dbReference type="EMBL" id="JAQQPM010000006">
    <property type="protein sequence ID" value="KAK2072847.1"/>
    <property type="molecule type" value="Genomic_DNA"/>
</dbReference>
<keyword evidence="2" id="KW-1185">Reference proteome</keyword>
<accession>A0AAD9I9K5</accession>